<keyword evidence="7" id="KW-1185">Reference proteome</keyword>
<keyword evidence="3 6" id="KW-0347">Helicase</keyword>
<dbReference type="OrthoDB" id="1118340at2"/>
<gene>
    <name evidence="6" type="ORF">DPN68_05180</name>
</gene>
<dbReference type="PANTHER" id="PTHR47959">
    <property type="entry name" value="ATP-DEPENDENT RNA HELICASE RHLE-RELATED"/>
    <property type="match status" value="1"/>
</dbReference>
<dbReference type="GO" id="GO:0016787">
    <property type="term" value="F:hydrolase activity"/>
    <property type="evidence" value="ECO:0007669"/>
    <property type="project" value="UniProtKB-KW"/>
</dbReference>
<dbReference type="GO" id="GO:0005524">
    <property type="term" value="F:ATP binding"/>
    <property type="evidence" value="ECO:0007669"/>
    <property type="project" value="UniProtKB-KW"/>
</dbReference>
<dbReference type="Gene3D" id="3.40.50.300">
    <property type="entry name" value="P-loop containing nucleotide triphosphate hydrolases"/>
    <property type="match status" value="1"/>
</dbReference>
<evidence type="ECO:0000313" key="6">
    <source>
        <dbReference type="EMBL" id="RBA28784.1"/>
    </source>
</evidence>
<evidence type="ECO:0000259" key="5">
    <source>
        <dbReference type="PROSITE" id="PS51192"/>
    </source>
</evidence>
<dbReference type="InterPro" id="IPR011545">
    <property type="entry name" value="DEAD/DEAH_box_helicase_dom"/>
</dbReference>
<evidence type="ECO:0000256" key="2">
    <source>
        <dbReference type="ARBA" id="ARBA00022801"/>
    </source>
</evidence>
<dbReference type="Proteomes" id="UP000253319">
    <property type="component" value="Unassembled WGS sequence"/>
</dbReference>
<dbReference type="GO" id="GO:0003676">
    <property type="term" value="F:nucleic acid binding"/>
    <property type="evidence" value="ECO:0007669"/>
    <property type="project" value="InterPro"/>
</dbReference>
<evidence type="ECO:0000256" key="1">
    <source>
        <dbReference type="ARBA" id="ARBA00022741"/>
    </source>
</evidence>
<sequence>MQLKKINEGLQQRLIAQGLTEANELQRETFSTIKSGADAVIQSPKGTGKTTTIVINVIQRLVKPTEESPRALIMVEDKPQVLEMLDLFNQLGKNNDLRVYGVHDKTDLDEDKNQISLGIDVLIGTPSKLNVMFSTAGYNVNRLQMVIVDDADILLKYRLDAVIKRISDSIAKVQRLFFCSEITEKVEFLAEKIMIEPLFFEMDETDDETN</sequence>
<dbReference type="RefSeq" id="WP_113988586.1">
    <property type="nucleotide sequence ID" value="NZ_QLST01000005.1"/>
</dbReference>
<keyword evidence="1" id="KW-0547">Nucleotide-binding</keyword>
<dbReference type="AlphaFoldDB" id="A0A365P2L9"/>
<keyword evidence="2" id="KW-0378">Hydrolase</keyword>
<evidence type="ECO:0000256" key="4">
    <source>
        <dbReference type="ARBA" id="ARBA00022840"/>
    </source>
</evidence>
<name>A0A365P2L9_9FLAO</name>
<accession>A0A365P2L9</accession>
<proteinExistence type="predicted"/>
<dbReference type="InterPro" id="IPR014001">
    <property type="entry name" value="Helicase_ATP-bd"/>
</dbReference>
<protein>
    <submittedName>
        <fullName evidence="6">RNA helicase</fullName>
    </submittedName>
</protein>
<dbReference type="SUPFAM" id="SSF52540">
    <property type="entry name" value="P-loop containing nucleoside triphosphate hydrolases"/>
    <property type="match status" value="1"/>
</dbReference>
<keyword evidence="4" id="KW-0067">ATP-binding</keyword>
<comment type="caution">
    <text evidence="6">The sequence shown here is derived from an EMBL/GenBank/DDBJ whole genome shotgun (WGS) entry which is preliminary data.</text>
</comment>
<dbReference type="InterPro" id="IPR027417">
    <property type="entry name" value="P-loop_NTPase"/>
</dbReference>
<dbReference type="PANTHER" id="PTHR47959:SF1">
    <property type="entry name" value="ATP-DEPENDENT RNA HELICASE DBPA"/>
    <property type="match status" value="1"/>
</dbReference>
<feature type="domain" description="Helicase ATP-binding" evidence="5">
    <location>
        <begin position="30"/>
        <end position="200"/>
    </location>
</feature>
<evidence type="ECO:0000313" key="7">
    <source>
        <dbReference type="Proteomes" id="UP000253319"/>
    </source>
</evidence>
<dbReference type="GO" id="GO:0003724">
    <property type="term" value="F:RNA helicase activity"/>
    <property type="evidence" value="ECO:0007669"/>
    <property type="project" value="TreeGrafter"/>
</dbReference>
<dbReference type="GO" id="GO:0005829">
    <property type="term" value="C:cytosol"/>
    <property type="evidence" value="ECO:0007669"/>
    <property type="project" value="TreeGrafter"/>
</dbReference>
<reference evidence="6 7" key="1">
    <citation type="submission" date="2018-06" db="EMBL/GenBank/DDBJ databases">
        <title>Flavobacterium tibetense sp. nov., isolated from a wetland YonghuCo on Tibetan Plateau.</title>
        <authorList>
            <person name="Xing P."/>
            <person name="Phurbu D."/>
            <person name="Lu H."/>
        </authorList>
    </citation>
    <scope>NUCLEOTIDE SEQUENCE [LARGE SCALE GENOMIC DNA]</scope>
    <source>
        <strain evidence="6 7">YH5</strain>
    </source>
</reference>
<dbReference type="InterPro" id="IPR050079">
    <property type="entry name" value="DEAD_box_RNA_helicase"/>
</dbReference>
<dbReference type="SMART" id="SM00487">
    <property type="entry name" value="DEXDc"/>
    <property type="match status" value="1"/>
</dbReference>
<dbReference type="Pfam" id="PF00270">
    <property type="entry name" value="DEAD"/>
    <property type="match status" value="1"/>
</dbReference>
<dbReference type="EMBL" id="QLST01000005">
    <property type="protein sequence ID" value="RBA28784.1"/>
    <property type="molecule type" value="Genomic_DNA"/>
</dbReference>
<evidence type="ECO:0000256" key="3">
    <source>
        <dbReference type="ARBA" id="ARBA00022806"/>
    </source>
</evidence>
<organism evidence="6 7">
    <name type="scientific">Flavobacterium tibetense</name>
    <dbReference type="NCBI Taxonomy" id="2233533"/>
    <lineage>
        <taxon>Bacteria</taxon>
        <taxon>Pseudomonadati</taxon>
        <taxon>Bacteroidota</taxon>
        <taxon>Flavobacteriia</taxon>
        <taxon>Flavobacteriales</taxon>
        <taxon>Flavobacteriaceae</taxon>
        <taxon>Flavobacterium</taxon>
    </lineage>
</organism>
<dbReference type="PROSITE" id="PS51192">
    <property type="entry name" value="HELICASE_ATP_BIND_1"/>
    <property type="match status" value="1"/>
</dbReference>